<dbReference type="AlphaFoldDB" id="A0A8B8DJG1"/>
<keyword evidence="3" id="KW-1185">Reference proteome</keyword>
<keyword evidence="1" id="KW-0812">Transmembrane</keyword>
<evidence type="ECO:0000313" key="3">
    <source>
        <dbReference type="Proteomes" id="UP000694844"/>
    </source>
</evidence>
<organism evidence="3 4">
    <name type="scientific">Crassostrea virginica</name>
    <name type="common">Eastern oyster</name>
    <dbReference type="NCBI Taxonomy" id="6565"/>
    <lineage>
        <taxon>Eukaryota</taxon>
        <taxon>Metazoa</taxon>
        <taxon>Spiralia</taxon>
        <taxon>Lophotrochozoa</taxon>
        <taxon>Mollusca</taxon>
        <taxon>Bivalvia</taxon>
        <taxon>Autobranchia</taxon>
        <taxon>Pteriomorphia</taxon>
        <taxon>Ostreida</taxon>
        <taxon>Ostreoidea</taxon>
        <taxon>Ostreidae</taxon>
        <taxon>Crassostrea</taxon>
    </lineage>
</organism>
<reference evidence="4" key="1">
    <citation type="submission" date="2025-08" db="UniProtKB">
        <authorList>
            <consortium name="RefSeq"/>
        </authorList>
    </citation>
    <scope>IDENTIFICATION</scope>
    <source>
        <tissue evidence="4">Whole sample</tissue>
    </source>
</reference>
<dbReference type="InterPro" id="IPR002035">
    <property type="entry name" value="VWF_A"/>
</dbReference>
<dbReference type="PRINTS" id="PR00453">
    <property type="entry name" value="VWFADOMAIN"/>
</dbReference>
<evidence type="ECO:0000259" key="2">
    <source>
        <dbReference type="PROSITE" id="PS50234"/>
    </source>
</evidence>
<dbReference type="PANTHER" id="PTHR24020:SF84">
    <property type="entry name" value="VWFA DOMAIN-CONTAINING PROTEIN"/>
    <property type="match status" value="1"/>
</dbReference>
<dbReference type="CDD" id="cd01450">
    <property type="entry name" value="vWFA_subfamily_ECM"/>
    <property type="match status" value="1"/>
</dbReference>
<dbReference type="SUPFAM" id="SSF53300">
    <property type="entry name" value="vWA-like"/>
    <property type="match status" value="1"/>
</dbReference>
<dbReference type="PANTHER" id="PTHR24020">
    <property type="entry name" value="COLLAGEN ALPHA"/>
    <property type="match status" value="1"/>
</dbReference>
<dbReference type="Proteomes" id="UP000694844">
    <property type="component" value="Chromosome 3"/>
</dbReference>
<gene>
    <name evidence="4" type="primary">LOC111127114</name>
</gene>
<name>A0A8B8DJG1_CRAVI</name>
<sequence length="350" mass="37970">MIMKRIFFTLCVVLLVPCFFVRVCAIYKDIVLVIDTSDSVDSSDLQDAIDFIYNVTKWLKIGPQDIQIAVVTYASDVKEQFDLNDYVTNTTLLQAIESLKSTLKTGGGTYTFDALTYVKTTSFLSMRGSRNNSKKAVLVMTDGQSTNYPLTVKTANDLRTDLNAEVFAIGVGADSKRNAEIQGIANDPDSYFVYYVDSFDYLCSVVPSLVPKLDPDAIAMGVSTCPTEAPAVPVSQTQKPEVASSSISSNVIIATVILIAVALLSATIATAIIIERSTRLPSFTSMESQISSIVNQYGNAPLGESPASFDASQLSNVPDLGPREINLDIMSPSEFPQSLDPIGFRDLELL</sequence>
<dbReference type="RefSeq" id="XP_022327850.1">
    <property type="nucleotide sequence ID" value="XM_022472142.1"/>
</dbReference>
<evidence type="ECO:0000256" key="1">
    <source>
        <dbReference type="SAM" id="Phobius"/>
    </source>
</evidence>
<dbReference type="PROSITE" id="PS50234">
    <property type="entry name" value="VWFA"/>
    <property type="match status" value="1"/>
</dbReference>
<keyword evidence="1" id="KW-0472">Membrane</keyword>
<protein>
    <submittedName>
        <fullName evidence="4">Collagen alpha-1(XII) chain-like</fullName>
    </submittedName>
</protein>
<evidence type="ECO:0000313" key="4">
    <source>
        <dbReference type="RefSeq" id="XP_022327850.1"/>
    </source>
</evidence>
<dbReference type="KEGG" id="cvn:111127114"/>
<dbReference type="InterPro" id="IPR050525">
    <property type="entry name" value="ECM_Assembly_Org"/>
</dbReference>
<feature type="domain" description="VWFA" evidence="2">
    <location>
        <begin position="29"/>
        <end position="209"/>
    </location>
</feature>
<dbReference type="Gene3D" id="3.40.50.410">
    <property type="entry name" value="von Willebrand factor, type A domain"/>
    <property type="match status" value="1"/>
</dbReference>
<proteinExistence type="predicted"/>
<dbReference type="GeneID" id="111127114"/>
<feature type="transmembrane region" description="Helical" evidence="1">
    <location>
        <begin position="251"/>
        <end position="274"/>
    </location>
</feature>
<accession>A0A8B8DJG1</accession>
<keyword evidence="1" id="KW-1133">Transmembrane helix</keyword>
<dbReference type="InterPro" id="IPR036465">
    <property type="entry name" value="vWFA_dom_sf"/>
</dbReference>
<dbReference type="OrthoDB" id="6132182at2759"/>
<dbReference type="SMART" id="SM00327">
    <property type="entry name" value="VWA"/>
    <property type="match status" value="1"/>
</dbReference>
<dbReference type="Pfam" id="PF00092">
    <property type="entry name" value="VWA"/>
    <property type="match status" value="1"/>
</dbReference>